<evidence type="ECO:0000259" key="2">
    <source>
        <dbReference type="PROSITE" id="PS50921"/>
    </source>
</evidence>
<dbReference type="PIRSF" id="PIRSF010636">
    <property type="entry name" value="ANTAR_solo"/>
    <property type="match status" value="1"/>
</dbReference>
<dbReference type="Pfam" id="PF03861">
    <property type="entry name" value="ANTAR"/>
    <property type="match status" value="1"/>
</dbReference>
<evidence type="ECO:0000313" key="3">
    <source>
        <dbReference type="EMBL" id="MBL1087280.1"/>
    </source>
</evidence>
<dbReference type="PROSITE" id="PS50921">
    <property type="entry name" value="ANTAR"/>
    <property type="match status" value="1"/>
</dbReference>
<proteinExistence type="predicted"/>
<organism evidence="3 4">
    <name type="scientific">Streptomyces actinomycinicus</name>
    <dbReference type="NCBI Taxonomy" id="1695166"/>
    <lineage>
        <taxon>Bacteria</taxon>
        <taxon>Bacillati</taxon>
        <taxon>Actinomycetota</taxon>
        <taxon>Actinomycetes</taxon>
        <taxon>Kitasatosporales</taxon>
        <taxon>Streptomycetaceae</taxon>
        <taxon>Streptomyces</taxon>
    </lineage>
</organism>
<feature type="region of interest" description="Disordered" evidence="1">
    <location>
        <begin position="95"/>
        <end position="114"/>
    </location>
</feature>
<dbReference type="InterPro" id="IPR036388">
    <property type="entry name" value="WH-like_DNA-bd_sf"/>
</dbReference>
<dbReference type="EMBL" id="JAERRK010000030">
    <property type="protein sequence ID" value="MBL1087280.1"/>
    <property type="molecule type" value="Genomic_DNA"/>
</dbReference>
<reference evidence="3" key="1">
    <citation type="submission" date="2021-01" db="EMBL/GenBank/DDBJ databases">
        <title>WGS of actinomycetes isolated from Thailand.</title>
        <authorList>
            <person name="Thawai C."/>
        </authorList>
    </citation>
    <scope>NUCLEOTIDE SEQUENCE</scope>
    <source>
        <strain evidence="3">RCU-197</strain>
    </source>
</reference>
<gene>
    <name evidence="3" type="ORF">JK359_35880</name>
</gene>
<dbReference type="Proteomes" id="UP000661858">
    <property type="component" value="Unassembled WGS sequence"/>
</dbReference>
<dbReference type="RefSeq" id="WP_201843820.1">
    <property type="nucleotide sequence ID" value="NZ_JAERRK010000030.1"/>
</dbReference>
<evidence type="ECO:0000256" key="1">
    <source>
        <dbReference type="SAM" id="MobiDB-lite"/>
    </source>
</evidence>
<dbReference type="InterPro" id="IPR005561">
    <property type="entry name" value="ANTAR"/>
</dbReference>
<dbReference type="GO" id="GO:0003723">
    <property type="term" value="F:RNA binding"/>
    <property type="evidence" value="ECO:0007669"/>
    <property type="project" value="InterPro"/>
</dbReference>
<dbReference type="Gene3D" id="1.10.10.10">
    <property type="entry name" value="Winged helix-like DNA-binding domain superfamily/Winged helix DNA-binding domain"/>
    <property type="match status" value="1"/>
</dbReference>
<feature type="domain" description="ANTAR" evidence="2">
    <location>
        <begin position="19"/>
        <end position="80"/>
    </location>
</feature>
<accession>A0A937JR14</accession>
<name>A0A937JR14_9ACTN</name>
<dbReference type="AlphaFoldDB" id="A0A937JR14"/>
<evidence type="ECO:0000313" key="4">
    <source>
        <dbReference type="Proteomes" id="UP000661858"/>
    </source>
</evidence>
<dbReference type="SUPFAM" id="SSF52172">
    <property type="entry name" value="CheY-like"/>
    <property type="match status" value="1"/>
</dbReference>
<sequence length="114" mass="12379">MTTSREQRPQADGTRDATVARLEQENAQLRHAVDSHATVDQAIGVLVATHRLPPTAGFEVLREVSQHTNIKLHAVAKILIAWALGQPLPEPVGQELDAAVRRRSPRGEAGAQPE</sequence>
<keyword evidence="4" id="KW-1185">Reference proteome</keyword>
<dbReference type="InterPro" id="IPR024189">
    <property type="entry name" value="ANTAR_transcrpt_antiterm_reg"/>
</dbReference>
<dbReference type="SMART" id="SM01012">
    <property type="entry name" value="ANTAR"/>
    <property type="match status" value="1"/>
</dbReference>
<protein>
    <submittedName>
        <fullName evidence="3">ANTAR domain-containing protein</fullName>
    </submittedName>
</protein>
<comment type="caution">
    <text evidence="3">The sequence shown here is derived from an EMBL/GenBank/DDBJ whole genome shotgun (WGS) entry which is preliminary data.</text>
</comment>
<dbReference type="InterPro" id="IPR011006">
    <property type="entry name" value="CheY-like_superfamily"/>
</dbReference>